<gene>
    <name evidence="1" type="ORF">J4032_11660</name>
</gene>
<proteinExistence type="predicted"/>
<protein>
    <submittedName>
        <fullName evidence="1">Uncharacterized protein</fullName>
    </submittedName>
</protein>
<organism evidence="1 2">
    <name type="scientific">Streptomyces formicae</name>
    <dbReference type="NCBI Taxonomy" id="1616117"/>
    <lineage>
        <taxon>Bacteria</taxon>
        <taxon>Bacillati</taxon>
        <taxon>Actinomycetota</taxon>
        <taxon>Actinomycetes</taxon>
        <taxon>Kitasatosporales</taxon>
        <taxon>Streptomycetaceae</taxon>
        <taxon>Streptomyces</taxon>
    </lineage>
</organism>
<keyword evidence="2" id="KW-1185">Reference proteome</keyword>
<dbReference type="EMBL" id="CP071872">
    <property type="protein sequence ID" value="UNM12106.1"/>
    <property type="molecule type" value="Genomic_DNA"/>
</dbReference>
<sequence length="102" mass="10806">MGRLKFPLSIALPGYASCSWRDNEGDLIAVGLWTPDGSTAVANVCGSVRQAGPERLWDTVEDLAKTFVVEPERAAFLLSVTPTPQTVSCGRGGPSWSLPTAT</sequence>
<reference evidence="1 2" key="1">
    <citation type="submission" date="2021-03" db="EMBL/GenBank/DDBJ databases">
        <title>Complete genome of Streptomyces formicae strain 1H-GS9 (DSM 100524).</title>
        <authorList>
            <person name="Atanasov K.E."/>
            <person name="Altabella T."/>
            <person name="Ferrer A."/>
        </authorList>
    </citation>
    <scope>NUCLEOTIDE SEQUENCE [LARGE SCALE GENOMIC DNA]</scope>
    <source>
        <strain evidence="1 2">1H-GS9</strain>
    </source>
</reference>
<accession>A0ABY3WHN6</accession>
<dbReference type="Proteomes" id="UP000828924">
    <property type="component" value="Chromosome"/>
</dbReference>
<evidence type="ECO:0000313" key="1">
    <source>
        <dbReference type="EMBL" id="UNM12106.1"/>
    </source>
</evidence>
<dbReference type="RefSeq" id="WP_242330703.1">
    <property type="nucleotide sequence ID" value="NZ_CP071872.1"/>
</dbReference>
<evidence type="ECO:0000313" key="2">
    <source>
        <dbReference type="Proteomes" id="UP000828924"/>
    </source>
</evidence>
<name>A0ABY3WHN6_9ACTN</name>